<dbReference type="GeneID" id="94546764"/>
<dbReference type="EMBL" id="QRAS01000002">
    <property type="protein sequence ID" value="RDL06717.1"/>
    <property type="molecule type" value="Genomic_DNA"/>
</dbReference>
<keyword evidence="6" id="KW-1133">Transmembrane helix</keyword>
<comment type="subcellular location">
    <subcellularLocation>
        <location evidence="1">Cell membrane</location>
        <topology evidence="1">Multi-pass membrane protein</topology>
    </subcellularLocation>
</comment>
<dbReference type="KEGG" id="wso:WSWS_01583"/>
<dbReference type="Proteomes" id="UP000254912">
    <property type="component" value="Unassembled WGS sequence"/>
</dbReference>
<dbReference type="GO" id="GO:0005886">
    <property type="term" value="C:plasma membrane"/>
    <property type="evidence" value="ECO:0007669"/>
    <property type="project" value="UniProtKB-SubCell"/>
</dbReference>
<protein>
    <submittedName>
        <fullName evidence="8">Uncharacterized protein</fullName>
    </submittedName>
</protein>
<dbReference type="InterPro" id="IPR003352">
    <property type="entry name" value="PTS_EIIC"/>
</dbReference>
<keyword evidence="7" id="KW-0472">Membrane</keyword>
<evidence type="ECO:0000256" key="4">
    <source>
        <dbReference type="ARBA" id="ARBA00022597"/>
    </source>
</evidence>
<sequence length="344" mass="34452">MGQATKQSNFTLNILNGLSIGIVVTLIPSAIFGSIMKLFGTAPVALEISQMLILATNLLPVVAGFAVASLFKYGNIEAASVALAGVVGSGVATFTDKGFVLAGTGDIINLGITVALAVLMIQVVGDKLGQFKMLLLPAMVIMVAGGIGTLTLPYVRAVSQAIGQAINAATTLQPILMGIIVGMAFAALVVSPISSAGIATAIGITGIGAGSANLGIVAASFTLAAMGASVNPIGGTLAHFIGSPKIQMANMLSKPKLFIPALLAAGIAGGVGAIFQVKGTSASAGFGFSGLLGPIAAITTGSTLIEVIMIFVVVPVILAFTVKYIFISLTNLVKPSDLKLPELS</sequence>
<dbReference type="RefSeq" id="WP_070230734.1">
    <property type="nucleotide sequence ID" value="NZ_BJYO01000003.1"/>
</dbReference>
<evidence type="ECO:0000256" key="1">
    <source>
        <dbReference type="ARBA" id="ARBA00004651"/>
    </source>
</evidence>
<reference evidence="8 9" key="1">
    <citation type="submission" date="2018-07" db="EMBL/GenBank/DDBJ databases">
        <title>Genomic Encyclopedia of Type Strains, Phase III (KMG-III): the genomes of soil and plant-associated and newly described type strains.</title>
        <authorList>
            <person name="Whitman W."/>
        </authorList>
    </citation>
    <scope>NUCLEOTIDE SEQUENCE [LARGE SCALE GENOMIC DNA]</scope>
    <source>
        <strain evidence="8 9">CECT 7031</strain>
    </source>
</reference>
<keyword evidence="3" id="KW-1003">Cell membrane</keyword>
<keyword evidence="4" id="KW-0762">Sugar transport</keyword>
<keyword evidence="5" id="KW-0812">Transmembrane</keyword>
<keyword evidence="9" id="KW-1185">Reference proteome</keyword>
<gene>
    <name evidence="8" type="ORF">DFP99_1106</name>
</gene>
<dbReference type="Pfam" id="PF13303">
    <property type="entry name" value="PTS_EIIC_2"/>
    <property type="match status" value="1"/>
</dbReference>
<evidence type="ECO:0000256" key="7">
    <source>
        <dbReference type="ARBA" id="ARBA00023136"/>
    </source>
</evidence>
<evidence type="ECO:0000256" key="2">
    <source>
        <dbReference type="ARBA" id="ARBA00022448"/>
    </source>
</evidence>
<dbReference type="GO" id="GO:0008982">
    <property type="term" value="F:protein-N(PI)-phosphohistidine-sugar phosphotransferase activity"/>
    <property type="evidence" value="ECO:0007669"/>
    <property type="project" value="InterPro"/>
</dbReference>
<evidence type="ECO:0000256" key="5">
    <source>
        <dbReference type="ARBA" id="ARBA00022692"/>
    </source>
</evidence>
<evidence type="ECO:0000313" key="9">
    <source>
        <dbReference type="Proteomes" id="UP000254912"/>
    </source>
</evidence>
<accession>A0A288QCS4</accession>
<name>A0A288QCS4_9LACO</name>
<evidence type="ECO:0000313" key="8">
    <source>
        <dbReference type="EMBL" id="RDL06717.1"/>
    </source>
</evidence>
<comment type="caution">
    <text evidence="8">The sequence shown here is derived from an EMBL/GenBank/DDBJ whole genome shotgun (WGS) entry which is preliminary data.</text>
</comment>
<dbReference type="GO" id="GO:0009401">
    <property type="term" value="P:phosphoenolpyruvate-dependent sugar phosphotransferase system"/>
    <property type="evidence" value="ECO:0007669"/>
    <property type="project" value="InterPro"/>
</dbReference>
<keyword evidence="2" id="KW-0813">Transport</keyword>
<evidence type="ECO:0000256" key="3">
    <source>
        <dbReference type="ARBA" id="ARBA00022475"/>
    </source>
</evidence>
<evidence type="ECO:0000256" key="6">
    <source>
        <dbReference type="ARBA" id="ARBA00022989"/>
    </source>
</evidence>
<dbReference type="AlphaFoldDB" id="A0A288QCS4"/>
<organism evidence="8 9">
    <name type="scientific">Weissella soli</name>
    <dbReference type="NCBI Taxonomy" id="155866"/>
    <lineage>
        <taxon>Bacteria</taxon>
        <taxon>Bacillati</taxon>
        <taxon>Bacillota</taxon>
        <taxon>Bacilli</taxon>
        <taxon>Lactobacillales</taxon>
        <taxon>Lactobacillaceae</taxon>
        <taxon>Weissella</taxon>
    </lineage>
</organism>
<proteinExistence type="predicted"/>